<dbReference type="Pfam" id="PF00468">
    <property type="entry name" value="Ribosomal_L34"/>
    <property type="match status" value="1"/>
</dbReference>
<dbReference type="PANTHER" id="PTHR14503:SF4">
    <property type="entry name" value="LARGE RIBOSOMAL SUBUNIT PROTEIN BL34M"/>
    <property type="match status" value="1"/>
</dbReference>
<keyword evidence="3" id="KW-0687">Ribonucleoprotein</keyword>
<sequence length="166" mass="18325">MVPVLSKAISRSSLLGVRLFSRAVLPSSQIPAHHVNSQSVSTLISTIDLPVEKSSHYSPLNASSDFFLLNVFPFFMCLPSDVGTVAVAAYFQGSVTPLNSPVRQGIMGSLQNLVADFSIWLIKRTFQPSLVRKRRKHGFLRRQESVGGRKVLKRRMAKGRMRLGGS</sequence>
<organism evidence="5 6">
    <name type="scientific">Cyclotella cryptica</name>
    <dbReference type="NCBI Taxonomy" id="29204"/>
    <lineage>
        <taxon>Eukaryota</taxon>
        <taxon>Sar</taxon>
        <taxon>Stramenopiles</taxon>
        <taxon>Ochrophyta</taxon>
        <taxon>Bacillariophyta</taxon>
        <taxon>Coscinodiscophyceae</taxon>
        <taxon>Thalassiosirophycidae</taxon>
        <taxon>Stephanodiscales</taxon>
        <taxon>Stephanodiscaceae</taxon>
        <taxon>Cyclotella</taxon>
    </lineage>
</organism>
<proteinExistence type="inferred from homology"/>
<evidence type="ECO:0000313" key="6">
    <source>
        <dbReference type="Proteomes" id="UP001516023"/>
    </source>
</evidence>
<dbReference type="GO" id="GO:0005840">
    <property type="term" value="C:ribosome"/>
    <property type="evidence" value="ECO:0007669"/>
    <property type="project" value="UniProtKB-KW"/>
</dbReference>
<protein>
    <recommendedName>
        <fullName evidence="4">Large ribosomal subunit protein bL34m</fullName>
    </recommendedName>
</protein>
<dbReference type="InterPro" id="IPR020939">
    <property type="entry name" value="Ribosomal_bL34_CS"/>
</dbReference>
<evidence type="ECO:0000256" key="3">
    <source>
        <dbReference type="ARBA" id="ARBA00023274"/>
    </source>
</evidence>
<dbReference type="PANTHER" id="PTHR14503">
    <property type="entry name" value="MITOCHONDRIAL RIBOSOMAL PROTEIN 34 FAMILY MEMBER"/>
    <property type="match status" value="1"/>
</dbReference>
<evidence type="ECO:0000256" key="4">
    <source>
        <dbReference type="ARBA" id="ARBA00035274"/>
    </source>
</evidence>
<dbReference type="InterPro" id="IPR000271">
    <property type="entry name" value="Ribosomal_bL34"/>
</dbReference>
<evidence type="ECO:0000256" key="2">
    <source>
        <dbReference type="ARBA" id="ARBA00022980"/>
    </source>
</evidence>
<comment type="caution">
    <text evidence="5">The sequence shown here is derived from an EMBL/GenBank/DDBJ whole genome shotgun (WGS) entry which is preliminary data.</text>
</comment>
<dbReference type="Gene3D" id="1.10.287.3980">
    <property type="match status" value="1"/>
</dbReference>
<keyword evidence="2" id="KW-0689">Ribosomal protein</keyword>
<dbReference type="HAMAP" id="MF_00391">
    <property type="entry name" value="Ribosomal_bL34"/>
    <property type="match status" value="1"/>
</dbReference>
<dbReference type="NCBIfam" id="TIGR01030">
    <property type="entry name" value="rpmH_bact"/>
    <property type="match status" value="1"/>
</dbReference>
<dbReference type="AlphaFoldDB" id="A0ABD3PYX3"/>
<accession>A0ABD3PYX3</accession>
<evidence type="ECO:0000313" key="5">
    <source>
        <dbReference type="EMBL" id="KAL3793314.1"/>
    </source>
</evidence>
<comment type="similarity">
    <text evidence="1">Belongs to the bacterial ribosomal protein bL34 family.</text>
</comment>
<keyword evidence="6" id="KW-1185">Reference proteome</keyword>
<dbReference type="GO" id="GO:1990904">
    <property type="term" value="C:ribonucleoprotein complex"/>
    <property type="evidence" value="ECO:0007669"/>
    <property type="project" value="UniProtKB-KW"/>
</dbReference>
<evidence type="ECO:0000256" key="1">
    <source>
        <dbReference type="ARBA" id="ARBA00010111"/>
    </source>
</evidence>
<reference evidence="5 6" key="1">
    <citation type="journal article" date="2020" name="G3 (Bethesda)">
        <title>Improved Reference Genome for Cyclotella cryptica CCMP332, a Model for Cell Wall Morphogenesis, Salinity Adaptation, and Lipid Production in Diatoms (Bacillariophyta).</title>
        <authorList>
            <person name="Roberts W.R."/>
            <person name="Downey K.M."/>
            <person name="Ruck E.C."/>
            <person name="Traller J.C."/>
            <person name="Alverson A.J."/>
        </authorList>
    </citation>
    <scope>NUCLEOTIDE SEQUENCE [LARGE SCALE GENOMIC DNA]</scope>
    <source>
        <strain evidence="5 6">CCMP332</strain>
    </source>
</reference>
<name>A0ABD3PYX3_9STRA</name>
<dbReference type="FunFam" id="1.10.287.3980:FF:000001">
    <property type="entry name" value="Mitochondrial ribosomal protein L34"/>
    <property type="match status" value="1"/>
</dbReference>
<dbReference type="Proteomes" id="UP001516023">
    <property type="component" value="Unassembled WGS sequence"/>
</dbReference>
<dbReference type="EMBL" id="JABMIG020000092">
    <property type="protein sequence ID" value="KAL3793314.1"/>
    <property type="molecule type" value="Genomic_DNA"/>
</dbReference>
<dbReference type="PROSITE" id="PS00784">
    <property type="entry name" value="RIBOSOMAL_L34"/>
    <property type="match status" value="1"/>
</dbReference>
<gene>
    <name evidence="5" type="ORF">HJC23_003824</name>
</gene>